<dbReference type="Proteomes" id="UP000297229">
    <property type="component" value="Unassembled WGS sequence"/>
</dbReference>
<evidence type="ECO:0000313" key="2">
    <source>
        <dbReference type="EMBL" id="TGO72881.1"/>
    </source>
</evidence>
<dbReference type="InterPro" id="IPR011333">
    <property type="entry name" value="SKP1/BTB/POZ_sf"/>
</dbReference>
<dbReference type="Gene3D" id="3.30.710.10">
    <property type="entry name" value="Potassium Channel Kv1.1, Chain A"/>
    <property type="match status" value="1"/>
</dbReference>
<organism evidence="2 3">
    <name type="scientific">Botrytis elliptica</name>
    <dbReference type="NCBI Taxonomy" id="278938"/>
    <lineage>
        <taxon>Eukaryota</taxon>
        <taxon>Fungi</taxon>
        <taxon>Dikarya</taxon>
        <taxon>Ascomycota</taxon>
        <taxon>Pezizomycotina</taxon>
        <taxon>Leotiomycetes</taxon>
        <taxon>Helotiales</taxon>
        <taxon>Sclerotiniaceae</taxon>
        <taxon>Botrytis</taxon>
    </lineage>
</organism>
<dbReference type="EMBL" id="PQXM01000408">
    <property type="protein sequence ID" value="TGO72881.1"/>
    <property type="molecule type" value="Genomic_DNA"/>
</dbReference>
<dbReference type="STRING" id="278938.A0A4Z1JGP6"/>
<dbReference type="AlphaFoldDB" id="A0A4Z1JGP6"/>
<reference evidence="2 3" key="1">
    <citation type="submission" date="2017-12" db="EMBL/GenBank/DDBJ databases">
        <title>Comparative genomics of Botrytis spp.</title>
        <authorList>
            <person name="Valero-Jimenez C.A."/>
            <person name="Tapia P."/>
            <person name="Veloso J."/>
            <person name="Silva-Moreno E."/>
            <person name="Staats M."/>
            <person name="Valdes J.H."/>
            <person name="Van Kan J.A.L."/>
        </authorList>
    </citation>
    <scope>NUCLEOTIDE SEQUENCE [LARGE SCALE GENOMIC DNA]</scope>
    <source>
        <strain evidence="2 3">Be9601</strain>
    </source>
</reference>
<evidence type="ECO:0000313" key="3">
    <source>
        <dbReference type="Proteomes" id="UP000297229"/>
    </source>
</evidence>
<name>A0A4Z1JGP6_9HELO</name>
<accession>A0A4Z1JGP6</accession>
<evidence type="ECO:0000256" key="1">
    <source>
        <dbReference type="SAM" id="MobiDB-lite"/>
    </source>
</evidence>
<dbReference type="CDD" id="cd18186">
    <property type="entry name" value="BTB_POZ_ZBTB_KLHL-like"/>
    <property type="match status" value="1"/>
</dbReference>
<gene>
    <name evidence="2" type="ORF">BELL_0410g00050</name>
</gene>
<feature type="region of interest" description="Disordered" evidence="1">
    <location>
        <begin position="31"/>
        <end position="51"/>
    </location>
</feature>
<keyword evidence="3" id="KW-1185">Reference proteome</keyword>
<evidence type="ECO:0008006" key="4">
    <source>
        <dbReference type="Google" id="ProtNLM"/>
    </source>
</evidence>
<comment type="caution">
    <text evidence="2">The sequence shown here is derived from an EMBL/GenBank/DDBJ whole genome shotgun (WGS) entry which is preliminary data.</text>
</comment>
<protein>
    <recommendedName>
        <fullName evidence="4">BTB domain-containing protein</fullName>
    </recommendedName>
</protein>
<sequence length="400" mass="45112">MAISSSANIIVDPDGDLVLLLDPNVPKFPKSDSFSSVDAEATNAPNDDVSTELEMIRSLDGETSETSQNEPPPIYSDHILVSSKHMSLASPVFKAMLQGGFREAITLKTTGKLELPLPDDDPAAMKILIDMIHGRMKLIPAVINLELFTQLAILVDKYRCAEVVCPYHDIWKNTVQDWAFTSEDMARWLCVAWQFELDAEFRRASSWIEGQATCDLVTTMAKMKYNLPIPKQVTDKIEMYRLEGIRKAVKYLEDFIKMYQNLDNRCTATTIPEIEYKDPNQRDTYPYSSRSRSDTTQISFLNYDEVVSYRRDCDSMLLGSLTKSAIEHGLFPLPVSPYTSWSMIFLRHKIELLQASSLCSKLLKTSVVQHDVIDGLKTSVRAIMTLGLTLKDGKKLVSNT</sequence>
<proteinExistence type="predicted"/>